<evidence type="ECO:0000256" key="1">
    <source>
        <dbReference type="SAM" id="Phobius"/>
    </source>
</evidence>
<evidence type="ECO:0000313" key="3">
    <source>
        <dbReference type="Proteomes" id="UP000198583"/>
    </source>
</evidence>
<keyword evidence="3" id="KW-1185">Reference proteome</keyword>
<feature type="transmembrane region" description="Helical" evidence="1">
    <location>
        <begin position="160"/>
        <end position="180"/>
    </location>
</feature>
<dbReference type="EMBL" id="FOYL01000006">
    <property type="protein sequence ID" value="SFR22218.1"/>
    <property type="molecule type" value="Genomic_DNA"/>
</dbReference>
<feature type="transmembrane region" description="Helical" evidence="1">
    <location>
        <begin position="108"/>
        <end position="126"/>
    </location>
</feature>
<dbReference type="RefSeq" id="WP_093598342.1">
    <property type="nucleotide sequence ID" value="NZ_FOYL01000006.1"/>
</dbReference>
<gene>
    <name evidence="2" type="ORF">SAMN04488564_106101</name>
</gene>
<proteinExistence type="predicted"/>
<evidence type="ECO:0000313" key="2">
    <source>
        <dbReference type="EMBL" id="SFR22218.1"/>
    </source>
</evidence>
<dbReference type="AlphaFoldDB" id="A0A1I6EX75"/>
<dbReference type="Proteomes" id="UP000198583">
    <property type="component" value="Unassembled WGS sequence"/>
</dbReference>
<feature type="transmembrane region" description="Helical" evidence="1">
    <location>
        <begin position="133"/>
        <end position="154"/>
    </location>
</feature>
<dbReference type="STRING" id="84724.SAMN04488564_106101"/>
<feature type="transmembrane region" description="Helical" evidence="1">
    <location>
        <begin position="41"/>
        <end position="58"/>
    </location>
</feature>
<dbReference type="OrthoDB" id="3371801at2"/>
<protein>
    <submittedName>
        <fullName evidence="2">Uncharacterized protein</fullName>
    </submittedName>
</protein>
<keyword evidence="1" id="KW-0812">Transmembrane</keyword>
<name>A0A1I6EX75_9PSEU</name>
<keyword evidence="1" id="KW-0472">Membrane</keyword>
<organism evidence="2 3">
    <name type="scientific">Lentzea waywayandensis</name>
    <dbReference type="NCBI Taxonomy" id="84724"/>
    <lineage>
        <taxon>Bacteria</taxon>
        <taxon>Bacillati</taxon>
        <taxon>Actinomycetota</taxon>
        <taxon>Actinomycetes</taxon>
        <taxon>Pseudonocardiales</taxon>
        <taxon>Pseudonocardiaceae</taxon>
        <taxon>Lentzea</taxon>
    </lineage>
</organism>
<keyword evidence="1" id="KW-1133">Transmembrane helix</keyword>
<sequence length="187" mass="19191">MTDNKIFLPRFGAACGVVLALSIGLPGAVEAFTGETAFTSAVIGLGTAFGAPAVLALHGHQAHASGRFGAFAFAANMLGLGLFTGVAFALNLVIFFLEPGQLAPLTQVVLKVCSLVFVAGTVLFGVSMVRAKVFPAVPAWGYGITFVLLAVFAALPDTPLTALVHVACAAVLVWLSWSVWSARSALA</sequence>
<reference evidence="3" key="1">
    <citation type="submission" date="2016-10" db="EMBL/GenBank/DDBJ databases">
        <authorList>
            <person name="Varghese N."/>
            <person name="Submissions S."/>
        </authorList>
    </citation>
    <scope>NUCLEOTIDE SEQUENCE [LARGE SCALE GENOMIC DNA]</scope>
    <source>
        <strain evidence="3">DSM 44232</strain>
    </source>
</reference>
<feature type="transmembrane region" description="Helical" evidence="1">
    <location>
        <begin position="70"/>
        <end position="96"/>
    </location>
</feature>
<accession>A0A1I6EX75</accession>